<protein>
    <recommendedName>
        <fullName evidence="1">Jacalin-type lectin domain-containing protein</fullName>
    </recommendedName>
</protein>
<dbReference type="PROSITE" id="PS51752">
    <property type="entry name" value="JACALIN_LECTIN"/>
    <property type="match status" value="1"/>
</dbReference>
<sequence length="559" mass="62474">MTFDAPPNRNYSNDLETAIQKFRMAAYMWQAFCSEQLYRNGFGHRTFRLHETWQPDTLSFQDVQNKISRETAHVHVIRAKKHSLKDILDPKIAQQSPDRDDSKKSLFSIFLEELNDYGPPFTNQNCYVAGLIMDTHWDTSRQVVLGHAALGGGAGNIRLGIFGSHSLHSWPRWVEDIEYCFMDSTATNTRYVANDAGESGEHWKCANVGMGAMLHEVGHCLTLAHTPTGLMSRGFNNYNRTFMPVEPHNSNPLPPSAEEGSHWHRLDIIRLRYHPCFRLPSDVLPPYASSPLASEFIPLDSGLRISAPAGLTMLEIWVDGRYNRHYEFINERQTYLPTSYDVDLVNIKLTVGWRQGQRLRLEGSTVNQQTFEMDDIIGFVESRIVKLPGVHGKCIKGADIGGRGLGAREASHVILSKPAQESNSLVSDLRRLHLGHSRDTEDAVPNAYVTHVRIHCGDALDGLVFFYSDGSTSFLGKTGGGTREFSIAKGDRIKHFVVRAGLWVDGIEIVTEQSRSGWCGGTGGALYVVEPPKGYSLVGCFATAGDWMDSFGIYYQSSV</sequence>
<feature type="domain" description="Jacalin-type lectin" evidence="1">
    <location>
        <begin position="426"/>
        <end position="557"/>
    </location>
</feature>
<evidence type="ECO:0000313" key="3">
    <source>
        <dbReference type="Proteomes" id="UP000242875"/>
    </source>
</evidence>
<dbReference type="OrthoDB" id="74460at2759"/>
<reference evidence="2 3" key="1">
    <citation type="journal article" date="2017" name="Mycologia">
        <title>Bifiguratus adelaidae, gen. et sp. nov., a new member of Mucoromycotina in endophytic and soil-dwelling habitats.</title>
        <authorList>
            <person name="Torres-Cruz T.J."/>
            <person name="Billingsley Tobias T.L."/>
            <person name="Almatruk M."/>
            <person name="Hesse C."/>
            <person name="Kuske C.R."/>
            <person name="Desiro A."/>
            <person name="Benucci G.M."/>
            <person name="Bonito G."/>
            <person name="Stajich J.E."/>
            <person name="Dunlap C."/>
            <person name="Arnold A.E."/>
            <person name="Porras-Alfaro A."/>
        </authorList>
    </citation>
    <scope>NUCLEOTIDE SEQUENCE [LARGE SCALE GENOMIC DNA]</scope>
    <source>
        <strain evidence="2 3">AZ0501</strain>
    </source>
</reference>
<dbReference type="AlphaFoldDB" id="A0A261XY17"/>
<dbReference type="InterPro" id="IPR001229">
    <property type="entry name" value="Jacalin-like_lectin_dom"/>
</dbReference>
<dbReference type="EMBL" id="MVBO01000094">
    <property type="protein sequence ID" value="OZJ03266.1"/>
    <property type="molecule type" value="Genomic_DNA"/>
</dbReference>
<dbReference type="Gene3D" id="2.100.10.30">
    <property type="entry name" value="Jacalin-like lectin domain"/>
    <property type="match status" value="1"/>
</dbReference>
<keyword evidence="3" id="KW-1185">Reference proteome</keyword>
<gene>
    <name evidence="2" type="ORF">BZG36_04908</name>
</gene>
<dbReference type="Pfam" id="PF12044">
    <property type="entry name" value="Metallopep"/>
    <property type="match status" value="1"/>
</dbReference>
<dbReference type="InterPro" id="IPR053002">
    <property type="entry name" value="Metalloproteinase_M10B"/>
</dbReference>
<dbReference type="SUPFAM" id="SSF51101">
    <property type="entry name" value="Mannose-binding lectins"/>
    <property type="match status" value="1"/>
</dbReference>
<proteinExistence type="predicted"/>
<dbReference type="InterPro" id="IPR021917">
    <property type="entry name" value="Unchr_Zn-peptidase-like"/>
</dbReference>
<dbReference type="Proteomes" id="UP000242875">
    <property type="component" value="Unassembled WGS sequence"/>
</dbReference>
<accession>A0A261XY17</accession>
<name>A0A261XY17_9FUNG</name>
<dbReference type="InterPro" id="IPR036404">
    <property type="entry name" value="Jacalin-like_lectin_dom_sf"/>
</dbReference>
<organism evidence="2 3">
    <name type="scientific">Bifiguratus adelaidae</name>
    <dbReference type="NCBI Taxonomy" id="1938954"/>
    <lineage>
        <taxon>Eukaryota</taxon>
        <taxon>Fungi</taxon>
        <taxon>Fungi incertae sedis</taxon>
        <taxon>Mucoromycota</taxon>
        <taxon>Mucoromycotina</taxon>
        <taxon>Endogonomycetes</taxon>
        <taxon>Endogonales</taxon>
        <taxon>Endogonales incertae sedis</taxon>
        <taxon>Bifiguratus</taxon>
    </lineage>
</organism>
<comment type="caution">
    <text evidence="2">The sequence shown here is derived from an EMBL/GenBank/DDBJ whole genome shotgun (WGS) entry which is preliminary data.</text>
</comment>
<dbReference type="Pfam" id="PF01419">
    <property type="entry name" value="Jacalin"/>
    <property type="match status" value="1"/>
</dbReference>
<evidence type="ECO:0000313" key="2">
    <source>
        <dbReference type="EMBL" id="OZJ03266.1"/>
    </source>
</evidence>
<dbReference type="GO" id="GO:0005737">
    <property type="term" value="C:cytoplasm"/>
    <property type="evidence" value="ECO:0007669"/>
    <property type="project" value="TreeGrafter"/>
</dbReference>
<dbReference type="PANTHER" id="PTHR21054:SF2">
    <property type="entry name" value="MIP04191P"/>
    <property type="match status" value="1"/>
</dbReference>
<evidence type="ECO:0000259" key="1">
    <source>
        <dbReference type="PROSITE" id="PS51752"/>
    </source>
</evidence>
<dbReference type="PANTHER" id="PTHR21054">
    <property type="entry name" value="ZINC METALLOPROTEINASE-RELATED"/>
    <property type="match status" value="1"/>
</dbReference>